<keyword evidence="3" id="KW-1185">Reference proteome</keyword>
<dbReference type="OrthoDB" id="1524186at2"/>
<gene>
    <name evidence="2" type="ORF">SAMN02745124_00192</name>
</gene>
<dbReference type="GO" id="GO:0003677">
    <property type="term" value="F:DNA binding"/>
    <property type="evidence" value="ECO:0007669"/>
    <property type="project" value="InterPro"/>
</dbReference>
<organism evidence="2 3">
    <name type="scientific">Desulfofustis glycolicus DSM 9705</name>
    <dbReference type="NCBI Taxonomy" id="1121409"/>
    <lineage>
        <taxon>Bacteria</taxon>
        <taxon>Pseudomonadati</taxon>
        <taxon>Thermodesulfobacteriota</taxon>
        <taxon>Desulfobulbia</taxon>
        <taxon>Desulfobulbales</taxon>
        <taxon>Desulfocapsaceae</taxon>
        <taxon>Desulfofustis</taxon>
    </lineage>
</organism>
<dbReference type="PROSITE" id="PS50943">
    <property type="entry name" value="HTH_CROC1"/>
    <property type="match status" value="1"/>
</dbReference>
<accession>A0A1M5S6H6</accession>
<dbReference type="AlphaFoldDB" id="A0A1M5S6H6"/>
<feature type="domain" description="HTH cro/C1-type" evidence="1">
    <location>
        <begin position="7"/>
        <end position="60"/>
    </location>
</feature>
<dbReference type="Pfam" id="PF12844">
    <property type="entry name" value="HTH_19"/>
    <property type="match status" value="1"/>
</dbReference>
<proteinExistence type="predicted"/>
<dbReference type="CDD" id="cd00093">
    <property type="entry name" value="HTH_XRE"/>
    <property type="match status" value="1"/>
</dbReference>
<evidence type="ECO:0000259" key="1">
    <source>
        <dbReference type="PROSITE" id="PS50943"/>
    </source>
</evidence>
<protein>
    <recommendedName>
        <fullName evidence="1">HTH cro/C1-type domain-containing protein</fullName>
    </recommendedName>
</protein>
<dbReference type="InterPro" id="IPR010982">
    <property type="entry name" value="Lambda_DNA-bd_dom_sf"/>
</dbReference>
<dbReference type="EMBL" id="FQXS01000001">
    <property type="protein sequence ID" value="SHH34207.1"/>
    <property type="molecule type" value="Genomic_DNA"/>
</dbReference>
<evidence type="ECO:0000313" key="2">
    <source>
        <dbReference type="EMBL" id="SHH34207.1"/>
    </source>
</evidence>
<reference evidence="2 3" key="1">
    <citation type="submission" date="2016-11" db="EMBL/GenBank/DDBJ databases">
        <authorList>
            <person name="Jaros S."/>
            <person name="Januszkiewicz K."/>
            <person name="Wedrychowicz H."/>
        </authorList>
    </citation>
    <scope>NUCLEOTIDE SEQUENCE [LARGE SCALE GENOMIC DNA]</scope>
    <source>
        <strain evidence="2 3">DSM 9705</strain>
    </source>
</reference>
<dbReference type="InterPro" id="IPR001387">
    <property type="entry name" value="Cro/C1-type_HTH"/>
</dbReference>
<sequence>MAINEKLKKAREHLGKNQKEMAALIGGGYRSWQGYEQGTSIPGGKVFEALAKLGFNTNWFFMDSVPMLQGTENQDAPVFIEQVLVDVIVAVETYFTQEKRYLPPEKKAQLISALYEMFSRSEEKKVNRAVVIRLAKLAS</sequence>
<dbReference type="SUPFAM" id="SSF47413">
    <property type="entry name" value="lambda repressor-like DNA-binding domains"/>
    <property type="match status" value="1"/>
</dbReference>
<dbReference type="SMART" id="SM00530">
    <property type="entry name" value="HTH_XRE"/>
    <property type="match status" value="1"/>
</dbReference>
<dbReference type="Proteomes" id="UP000184139">
    <property type="component" value="Unassembled WGS sequence"/>
</dbReference>
<dbReference type="RefSeq" id="WP_073372956.1">
    <property type="nucleotide sequence ID" value="NZ_FQXS01000001.1"/>
</dbReference>
<dbReference type="Gene3D" id="1.10.260.40">
    <property type="entry name" value="lambda repressor-like DNA-binding domains"/>
    <property type="match status" value="1"/>
</dbReference>
<dbReference type="STRING" id="1121409.SAMN02745124_00192"/>
<name>A0A1M5S6H6_9BACT</name>
<evidence type="ECO:0000313" key="3">
    <source>
        <dbReference type="Proteomes" id="UP000184139"/>
    </source>
</evidence>